<dbReference type="PANTHER" id="PTHR45947:SF3">
    <property type="entry name" value="SULFOQUINOVOSYL TRANSFERASE SQD2"/>
    <property type="match status" value="1"/>
</dbReference>
<evidence type="ECO:0000313" key="3">
    <source>
        <dbReference type="EMBL" id="PZO71564.1"/>
    </source>
</evidence>
<keyword evidence="3" id="KW-0808">Transferase</keyword>
<dbReference type="PANTHER" id="PTHR45947">
    <property type="entry name" value="SULFOQUINOVOSYL TRANSFERASE SQD2"/>
    <property type="match status" value="1"/>
</dbReference>
<accession>A0A2W4YPF2</accession>
<dbReference type="AlphaFoldDB" id="A0A2W4YPF2"/>
<evidence type="ECO:0000259" key="2">
    <source>
        <dbReference type="Pfam" id="PF13439"/>
    </source>
</evidence>
<reference evidence="3 4" key="1">
    <citation type="submission" date="2017-08" db="EMBL/GenBank/DDBJ databases">
        <title>Infants hospitalized years apart are colonized by the same room-sourced microbial strains.</title>
        <authorList>
            <person name="Brooks B."/>
            <person name="Olm M.R."/>
            <person name="Firek B.A."/>
            <person name="Baker R."/>
            <person name="Thomas B.C."/>
            <person name="Morowitz M.J."/>
            <person name="Banfield J.F."/>
        </authorList>
    </citation>
    <scope>NUCLEOTIDE SEQUENCE [LARGE SCALE GENOMIC DNA]</scope>
    <source>
        <strain evidence="3">S2_018_000_R3_119</strain>
    </source>
</reference>
<evidence type="ECO:0000259" key="1">
    <source>
        <dbReference type="Pfam" id="PF00534"/>
    </source>
</evidence>
<dbReference type="Pfam" id="PF13439">
    <property type="entry name" value="Glyco_transf_4"/>
    <property type="match status" value="1"/>
</dbReference>
<feature type="domain" description="Glycosyl transferase family 1" evidence="1">
    <location>
        <begin position="177"/>
        <end position="315"/>
    </location>
</feature>
<name>A0A2W4YPF2_9SPHN</name>
<dbReference type="SUPFAM" id="SSF53756">
    <property type="entry name" value="UDP-Glycosyltransferase/glycogen phosphorylase"/>
    <property type="match status" value="1"/>
</dbReference>
<proteinExistence type="predicted"/>
<dbReference type="Gene3D" id="3.40.50.2000">
    <property type="entry name" value="Glycogen Phosphorylase B"/>
    <property type="match status" value="2"/>
</dbReference>
<dbReference type="InterPro" id="IPR001296">
    <property type="entry name" value="Glyco_trans_1"/>
</dbReference>
<feature type="domain" description="Glycosyltransferase subfamily 4-like N-terminal" evidence="2">
    <location>
        <begin position="19"/>
        <end position="172"/>
    </location>
</feature>
<dbReference type="GO" id="GO:0016757">
    <property type="term" value="F:glycosyltransferase activity"/>
    <property type="evidence" value="ECO:0007669"/>
    <property type="project" value="InterPro"/>
</dbReference>
<dbReference type="InterPro" id="IPR050194">
    <property type="entry name" value="Glycosyltransferase_grp1"/>
</dbReference>
<gene>
    <name evidence="3" type="ORF">DI640_14240</name>
</gene>
<evidence type="ECO:0000313" key="4">
    <source>
        <dbReference type="Proteomes" id="UP000249555"/>
    </source>
</evidence>
<protein>
    <submittedName>
        <fullName evidence="3">Glycosyltransferase family 4 protein</fullName>
    </submittedName>
</protein>
<dbReference type="CDD" id="cd03802">
    <property type="entry name" value="GT4_AviGT4-like"/>
    <property type="match status" value="1"/>
</dbReference>
<sequence>MRIAIIAHLKHPISEPFAGGLETHTHLLARGLRKRDHDVTVFASTRSDKTLGLEAICDETALEEVGVAEATDVAFFREHHAYLKLMTDLASREFDVIHNNALHYLPVAMADTIPTPMVTTLHTPPFCWLESGVRLCRSPRATFVAVSEALRRQWTPITPVEGVVLNGIDLNRFAFRVEPDPEPYLVWSGRIVPEKGLHFAMDAARIAGAQLRIAGPISDRDYFAAEIAPRLGANAIHLGHLEHDRLAAVIGGARAFLFTPCWEEPYGLVAAEALACGTPVAAFARGAVAEIIDRNCGVLASPDEAESLAAAAIAAQRLDRRACRDRAERHCDVEVMIDVYERLYSRLAFAPDRALRPTPTVRSDLAVAV</sequence>
<comment type="caution">
    <text evidence="3">The sequence shown here is derived from an EMBL/GenBank/DDBJ whole genome shotgun (WGS) entry which is preliminary data.</text>
</comment>
<dbReference type="EMBL" id="QFMX01000045">
    <property type="protein sequence ID" value="PZO71564.1"/>
    <property type="molecule type" value="Genomic_DNA"/>
</dbReference>
<dbReference type="Proteomes" id="UP000249555">
    <property type="component" value="Unassembled WGS sequence"/>
</dbReference>
<organism evidence="3 4">
    <name type="scientific">Sphingomonas taxi</name>
    <dbReference type="NCBI Taxonomy" id="1549858"/>
    <lineage>
        <taxon>Bacteria</taxon>
        <taxon>Pseudomonadati</taxon>
        <taxon>Pseudomonadota</taxon>
        <taxon>Alphaproteobacteria</taxon>
        <taxon>Sphingomonadales</taxon>
        <taxon>Sphingomonadaceae</taxon>
        <taxon>Sphingomonas</taxon>
    </lineage>
</organism>
<dbReference type="InterPro" id="IPR028098">
    <property type="entry name" value="Glyco_trans_4-like_N"/>
</dbReference>
<dbReference type="Pfam" id="PF00534">
    <property type="entry name" value="Glycos_transf_1"/>
    <property type="match status" value="1"/>
</dbReference>